<reference evidence="1 2" key="1">
    <citation type="journal article" date="2019" name="Nat. Ecol. Evol.">
        <title>Megaphylogeny resolves global patterns of mushroom evolution.</title>
        <authorList>
            <person name="Varga T."/>
            <person name="Krizsan K."/>
            <person name="Foldi C."/>
            <person name="Dima B."/>
            <person name="Sanchez-Garcia M."/>
            <person name="Sanchez-Ramirez S."/>
            <person name="Szollosi G.J."/>
            <person name="Szarkandi J.G."/>
            <person name="Papp V."/>
            <person name="Albert L."/>
            <person name="Andreopoulos W."/>
            <person name="Angelini C."/>
            <person name="Antonin V."/>
            <person name="Barry K.W."/>
            <person name="Bougher N.L."/>
            <person name="Buchanan P."/>
            <person name="Buyck B."/>
            <person name="Bense V."/>
            <person name="Catcheside P."/>
            <person name="Chovatia M."/>
            <person name="Cooper J."/>
            <person name="Damon W."/>
            <person name="Desjardin D."/>
            <person name="Finy P."/>
            <person name="Geml J."/>
            <person name="Haridas S."/>
            <person name="Hughes K."/>
            <person name="Justo A."/>
            <person name="Karasinski D."/>
            <person name="Kautmanova I."/>
            <person name="Kiss B."/>
            <person name="Kocsube S."/>
            <person name="Kotiranta H."/>
            <person name="LaButti K.M."/>
            <person name="Lechner B.E."/>
            <person name="Liimatainen K."/>
            <person name="Lipzen A."/>
            <person name="Lukacs Z."/>
            <person name="Mihaltcheva S."/>
            <person name="Morgado L.N."/>
            <person name="Niskanen T."/>
            <person name="Noordeloos M.E."/>
            <person name="Ohm R.A."/>
            <person name="Ortiz-Santana B."/>
            <person name="Ovrebo C."/>
            <person name="Racz N."/>
            <person name="Riley R."/>
            <person name="Savchenko A."/>
            <person name="Shiryaev A."/>
            <person name="Soop K."/>
            <person name="Spirin V."/>
            <person name="Szebenyi C."/>
            <person name="Tomsovsky M."/>
            <person name="Tulloss R.E."/>
            <person name="Uehling J."/>
            <person name="Grigoriev I.V."/>
            <person name="Vagvolgyi C."/>
            <person name="Papp T."/>
            <person name="Martin F.M."/>
            <person name="Miettinen O."/>
            <person name="Hibbett D.S."/>
            <person name="Nagy L.G."/>
        </authorList>
    </citation>
    <scope>NUCLEOTIDE SEQUENCE [LARGE SCALE GENOMIC DNA]</scope>
    <source>
        <strain evidence="1 2">CBS 121175</strain>
    </source>
</reference>
<accession>A0A5C3KBH8</accession>
<dbReference type="Proteomes" id="UP000307440">
    <property type="component" value="Unassembled WGS sequence"/>
</dbReference>
<name>A0A5C3KBH8_COPMA</name>
<evidence type="ECO:0000313" key="2">
    <source>
        <dbReference type="Proteomes" id="UP000307440"/>
    </source>
</evidence>
<organism evidence="1 2">
    <name type="scientific">Coprinopsis marcescibilis</name>
    <name type="common">Agaric fungus</name>
    <name type="synonym">Psathyrella marcescibilis</name>
    <dbReference type="NCBI Taxonomy" id="230819"/>
    <lineage>
        <taxon>Eukaryota</taxon>
        <taxon>Fungi</taxon>
        <taxon>Dikarya</taxon>
        <taxon>Basidiomycota</taxon>
        <taxon>Agaricomycotina</taxon>
        <taxon>Agaricomycetes</taxon>
        <taxon>Agaricomycetidae</taxon>
        <taxon>Agaricales</taxon>
        <taxon>Agaricineae</taxon>
        <taxon>Psathyrellaceae</taxon>
        <taxon>Coprinopsis</taxon>
    </lineage>
</organism>
<gene>
    <name evidence="1" type="ORF">FA15DRAFT_761124</name>
</gene>
<dbReference type="EMBL" id="ML210532">
    <property type="protein sequence ID" value="TFK17311.1"/>
    <property type="molecule type" value="Genomic_DNA"/>
</dbReference>
<protein>
    <submittedName>
        <fullName evidence="1">Uncharacterized protein</fullName>
    </submittedName>
</protein>
<evidence type="ECO:0000313" key="1">
    <source>
        <dbReference type="EMBL" id="TFK17311.1"/>
    </source>
</evidence>
<dbReference type="AlphaFoldDB" id="A0A5C3KBH8"/>
<keyword evidence="2" id="KW-1185">Reference proteome</keyword>
<sequence length="116" mass="13599">MAIPKLSARMRKSLRRFTIFGRHVTTFPTTQPACARLRIQFKGVKRQRQVKALQAIVKRSILDQQQHFRDLHSQLRMLVANVKLSLGPSKMANETLSDYFRENHRKRDYDTFISNG</sequence>
<proteinExistence type="predicted"/>